<dbReference type="EMBL" id="ML977736">
    <property type="protein sequence ID" value="KAF1993075.1"/>
    <property type="molecule type" value="Genomic_DNA"/>
</dbReference>
<gene>
    <name evidence="2" type="ORF">P154DRAFT_528057</name>
</gene>
<proteinExistence type="predicted"/>
<feature type="compositionally biased region" description="Basic and acidic residues" evidence="1">
    <location>
        <begin position="150"/>
        <end position="161"/>
    </location>
</feature>
<dbReference type="AlphaFoldDB" id="A0A6A5W1P9"/>
<feature type="compositionally biased region" description="Polar residues" evidence="1">
    <location>
        <begin position="101"/>
        <end position="118"/>
    </location>
</feature>
<keyword evidence="3" id="KW-1185">Reference proteome</keyword>
<dbReference type="OrthoDB" id="3789027at2759"/>
<sequence>MAMASLLAPYHSAPGSRSSTPSHPPARSLLNLDCSADLQQYSRNLGPTAQDCRDTIQRFHHDFPGGMPRVDEQRREEPRHQITHVGVGYNPYASVPPPHTGRSTPNTTSNVRDISSNPYGPEIKAPRPERNVAQAFTHSFENSNPLPQGHMERRPYSRPEPVDQSSYPPALRACLERTSSQSQHLAYTDQNARYTVFYRLESSYMDNEMENISTHRSLQEANLKAAEYFMDEFGSVGIDPPKFEVSREGGLRCTVETDGSTGGRVLIYVSRDRD</sequence>
<organism evidence="2 3">
    <name type="scientific">Amniculicola lignicola CBS 123094</name>
    <dbReference type="NCBI Taxonomy" id="1392246"/>
    <lineage>
        <taxon>Eukaryota</taxon>
        <taxon>Fungi</taxon>
        <taxon>Dikarya</taxon>
        <taxon>Ascomycota</taxon>
        <taxon>Pezizomycotina</taxon>
        <taxon>Dothideomycetes</taxon>
        <taxon>Pleosporomycetidae</taxon>
        <taxon>Pleosporales</taxon>
        <taxon>Amniculicolaceae</taxon>
        <taxon>Amniculicola</taxon>
    </lineage>
</organism>
<dbReference type="Proteomes" id="UP000799779">
    <property type="component" value="Unassembled WGS sequence"/>
</dbReference>
<evidence type="ECO:0000256" key="1">
    <source>
        <dbReference type="SAM" id="MobiDB-lite"/>
    </source>
</evidence>
<evidence type="ECO:0000313" key="3">
    <source>
        <dbReference type="Proteomes" id="UP000799779"/>
    </source>
</evidence>
<feature type="region of interest" description="Disordered" evidence="1">
    <location>
        <begin position="139"/>
        <end position="166"/>
    </location>
</feature>
<evidence type="ECO:0000313" key="2">
    <source>
        <dbReference type="EMBL" id="KAF1993075.1"/>
    </source>
</evidence>
<feature type="region of interest" description="Disordered" evidence="1">
    <location>
        <begin position="1"/>
        <end position="28"/>
    </location>
</feature>
<name>A0A6A5W1P9_9PLEO</name>
<accession>A0A6A5W1P9</accession>
<protein>
    <submittedName>
        <fullName evidence="2">Uncharacterized protein</fullName>
    </submittedName>
</protein>
<feature type="region of interest" description="Disordered" evidence="1">
    <location>
        <begin position="87"/>
        <end position="127"/>
    </location>
</feature>
<reference evidence="2" key="1">
    <citation type="journal article" date="2020" name="Stud. Mycol.">
        <title>101 Dothideomycetes genomes: a test case for predicting lifestyles and emergence of pathogens.</title>
        <authorList>
            <person name="Haridas S."/>
            <person name="Albert R."/>
            <person name="Binder M."/>
            <person name="Bloem J."/>
            <person name="Labutti K."/>
            <person name="Salamov A."/>
            <person name="Andreopoulos B."/>
            <person name="Baker S."/>
            <person name="Barry K."/>
            <person name="Bills G."/>
            <person name="Bluhm B."/>
            <person name="Cannon C."/>
            <person name="Castanera R."/>
            <person name="Culley D."/>
            <person name="Daum C."/>
            <person name="Ezra D."/>
            <person name="Gonzalez J."/>
            <person name="Henrissat B."/>
            <person name="Kuo A."/>
            <person name="Liang C."/>
            <person name="Lipzen A."/>
            <person name="Lutzoni F."/>
            <person name="Magnuson J."/>
            <person name="Mondo S."/>
            <person name="Nolan M."/>
            <person name="Ohm R."/>
            <person name="Pangilinan J."/>
            <person name="Park H.-J."/>
            <person name="Ramirez L."/>
            <person name="Alfaro M."/>
            <person name="Sun H."/>
            <person name="Tritt A."/>
            <person name="Yoshinaga Y."/>
            <person name="Zwiers L.-H."/>
            <person name="Turgeon B."/>
            <person name="Goodwin S."/>
            <person name="Spatafora J."/>
            <person name="Crous P."/>
            <person name="Grigoriev I."/>
        </authorList>
    </citation>
    <scope>NUCLEOTIDE SEQUENCE</scope>
    <source>
        <strain evidence="2">CBS 123094</strain>
    </source>
</reference>